<organism evidence="1 2">
    <name type="scientific">Magnetospirillum sulfuroxidans</name>
    <dbReference type="NCBI Taxonomy" id="611300"/>
    <lineage>
        <taxon>Bacteria</taxon>
        <taxon>Pseudomonadati</taxon>
        <taxon>Pseudomonadota</taxon>
        <taxon>Alphaproteobacteria</taxon>
        <taxon>Rhodospirillales</taxon>
        <taxon>Rhodospirillaceae</taxon>
        <taxon>Magnetospirillum</taxon>
    </lineage>
</organism>
<evidence type="ECO:0000313" key="2">
    <source>
        <dbReference type="Proteomes" id="UP000680714"/>
    </source>
</evidence>
<dbReference type="EMBL" id="JAGTUF010000001">
    <property type="protein sequence ID" value="MBR9970376.1"/>
    <property type="molecule type" value="Genomic_DNA"/>
</dbReference>
<reference evidence="1 2" key="1">
    <citation type="submission" date="2021-04" db="EMBL/GenBank/DDBJ databases">
        <title>Magnetospirillum sulfuroxidans sp. nov., a facultative chemolithoautotrophic sulfur-oxidizing alphaproteobacterium isolated from freshwater sediment and proposals for Paramagetospirillum gen. nov., and Magnetospirillaceae fam. nov.</title>
        <authorList>
            <person name="Koziaeva V."/>
            <person name="Geelhoed J.S."/>
            <person name="Sorokin D.Y."/>
            <person name="Grouzdev D.S."/>
        </authorList>
    </citation>
    <scope>NUCLEOTIDE SEQUENCE [LARGE SCALE GENOMIC DNA]</scope>
    <source>
        <strain evidence="1 2">J10</strain>
    </source>
</reference>
<keyword evidence="2" id="KW-1185">Reference proteome</keyword>
<accession>A0ABS5I7G7</accession>
<sequence>MMTEARAWVLLRSKRRFDLLNPTPFDWELADLAEGEARTFRWGGSSAWEWPLSVAQHSLLTLEIHRAAAPTGLSPALELANLVHDGAEALGVRWDPITPVKPFLGDGFHKMDRAIQRAIHIRLGLPADIPVDWKKAIKHADRRAAAAEALHIAGWSREEIRSTLKIRLAPLAEDPLQRRYGGTAWEPWPMRVAEERFLAELERLLHRHSLG</sequence>
<evidence type="ECO:0000313" key="1">
    <source>
        <dbReference type="EMBL" id="MBR9970376.1"/>
    </source>
</evidence>
<dbReference type="Gene3D" id="1.10.3210.10">
    <property type="entry name" value="Hypothetical protein af1432"/>
    <property type="match status" value="1"/>
</dbReference>
<comment type="caution">
    <text evidence="1">The sequence shown here is derived from an EMBL/GenBank/DDBJ whole genome shotgun (WGS) entry which is preliminary data.</text>
</comment>
<dbReference type="Proteomes" id="UP000680714">
    <property type="component" value="Unassembled WGS sequence"/>
</dbReference>
<dbReference type="SUPFAM" id="SSF109604">
    <property type="entry name" value="HD-domain/PDEase-like"/>
    <property type="match status" value="1"/>
</dbReference>
<proteinExistence type="predicted"/>
<gene>
    <name evidence="1" type="ORF">KEC16_01445</name>
</gene>
<name>A0ABS5I7G7_9PROT</name>
<protein>
    <submittedName>
        <fullName evidence="1">Phosphohydrolase</fullName>
    </submittedName>
</protein>